<comment type="caution">
    <text evidence="1">The sequence shown here is derived from an EMBL/GenBank/DDBJ whole genome shotgun (WGS) entry which is preliminary data.</text>
</comment>
<dbReference type="STRING" id="1262585.BJI46_00990"/>
<name>A0A1E7RFS5_9GAMM</name>
<dbReference type="RefSeq" id="WP_070068605.1">
    <property type="nucleotide sequence ID" value="NZ_MKKK01000001.1"/>
</dbReference>
<organism evidence="1 2">
    <name type="scientific">Acinetobacter qingfengensis</name>
    <dbReference type="NCBI Taxonomy" id="1262585"/>
    <lineage>
        <taxon>Bacteria</taxon>
        <taxon>Pseudomonadati</taxon>
        <taxon>Pseudomonadota</taxon>
        <taxon>Gammaproteobacteria</taxon>
        <taxon>Moraxellales</taxon>
        <taxon>Moraxellaceae</taxon>
        <taxon>Acinetobacter</taxon>
    </lineage>
</organism>
<protein>
    <submittedName>
        <fullName evidence="1">Uncharacterized protein</fullName>
    </submittedName>
</protein>
<keyword evidence="2" id="KW-1185">Reference proteome</keyword>
<dbReference type="Proteomes" id="UP000185895">
    <property type="component" value="Unassembled WGS sequence"/>
</dbReference>
<evidence type="ECO:0000313" key="1">
    <source>
        <dbReference type="EMBL" id="OEY98224.1"/>
    </source>
</evidence>
<reference evidence="1 2" key="1">
    <citation type="submission" date="2016-09" db="EMBL/GenBank/DDBJ databases">
        <authorList>
            <person name="Capua I."/>
            <person name="De Benedictis P."/>
            <person name="Joannis T."/>
            <person name="Lombin L.H."/>
            <person name="Cattoli G."/>
        </authorList>
    </citation>
    <scope>NUCLEOTIDE SEQUENCE [LARGE SCALE GENOMIC DNA]</scope>
    <source>
        <strain evidence="1 2">ANC 4671</strain>
    </source>
</reference>
<accession>A0A1E7RFS5</accession>
<evidence type="ECO:0000313" key="2">
    <source>
        <dbReference type="Proteomes" id="UP000185895"/>
    </source>
</evidence>
<gene>
    <name evidence="1" type="ORF">BJI46_00990</name>
</gene>
<dbReference type="EMBL" id="MKKK01000001">
    <property type="protein sequence ID" value="OEY98224.1"/>
    <property type="molecule type" value="Genomic_DNA"/>
</dbReference>
<proteinExistence type="predicted"/>
<dbReference type="OrthoDB" id="5523793at2"/>
<dbReference type="AlphaFoldDB" id="A0A1E7RFS5"/>
<sequence>MNAWKDSNQNWKNPIFVMLYPINADGSITTAQYIEQLDVQDFQPISEFLQQQAQQYHQSITIYFKLGSEIKQLTPQAPNSSSVLGIMLWSLKFRYYAWRYQQNFNAPASLSLYLNFYDMKTHSVLQHSTALEKGRVGLVNLFASAQQHDQNQIVIAHEMLHAFGATDKYDFISNQPIYPEGYADPDQQPLYPQHRAELMSGKIAWNAEQSKMADHLNQIVVRNQTAQEIGWIKP</sequence>